<proteinExistence type="predicted"/>
<accession>A0A1G7AM69</accession>
<dbReference type="InterPro" id="IPR002716">
    <property type="entry name" value="PIN_dom"/>
</dbReference>
<keyword evidence="3" id="KW-1185">Reference proteome</keyword>
<reference evidence="2 3" key="1">
    <citation type="submission" date="2016-10" db="EMBL/GenBank/DDBJ databases">
        <authorList>
            <person name="de Groot N.N."/>
        </authorList>
    </citation>
    <scope>NUCLEOTIDE SEQUENCE [LARGE SCALE GENOMIC DNA]</scope>
    <source>
        <strain evidence="2 3">DSM 16957</strain>
    </source>
</reference>
<dbReference type="Gene3D" id="3.40.50.1010">
    <property type="entry name" value="5'-nuclease"/>
    <property type="match status" value="1"/>
</dbReference>
<dbReference type="Proteomes" id="UP000199603">
    <property type="component" value="Unassembled WGS sequence"/>
</dbReference>
<dbReference type="RefSeq" id="WP_176764284.1">
    <property type="nucleotide sequence ID" value="NZ_FNAG01000031.1"/>
</dbReference>
<dbReference type="STRING" id="265719.SAMN04488509_1312"/>
<gene>
    <name evidence="2" type="ORF">SAMN04488509_1312</name>
</gene>
<name>A0A1G7AM69_9GAMM</name>
<sequence>MIAFLDANALIYLIEGEATLAASVRAKLQALAAAHPDLRIALSRLSWLECRVGPIKAGSPERLARFDAFFQQPDLVWVELERIVVELATELRGRLGLRTPDALQAACCLQLRREHLMLTGDHGFARVEGLNIDWI</sequence>
<evidence type="ECO:0000313" key="3">
    <source>
        <dbReference type="Proteomes" id="UP000199603"/>
    </source>
</evidence>
<dbReference type="EMBL" id="FNAG01000031">
    <property type="protein sequence ID" value="SDE14986.1"/>
    <property type="molecule type" value="Genomic_DNA"/>
</dbReference>
<dbReference type="SUPFAM" id="SSF88723">
    <property type="entry name" value="PIN domain-like"/>
    <property type="match status" value="1"/>
</dbReference>
<dbReference type="InterPro" id="IPR029060">
    <property type="entry name" value="PIN-like_dom_sf"/>
</dbReference>
<evidence type="ECO:0000313" key="2">
    <source>
        <dbReference type="EMBL" id="SDE14986.1"/>
    </source>
</evidence>
<evidence type="ECO:0000259" key="1">
    <source>
        <dbReference type="Pfam" id="PF01850"/>
    </source>
</evidence>
<dbReference type="AlphaFoldDB" id="A0A1G7AM69"/>
<protein>
    <submittedName>
        <fullName evidence="2">Predicted nucleic acid-binding protein, contains PIN domain</fullName>
    </submittedName>
</protein>
<organism evidence="2 3">
    <name type="scientific">Aquimonas voraii</name>
    <dbReference type="NCBI Taxonomy" id="265719"/>
    <lineage>
        <taxon>Bacteria</taxon>
        <taxon>Pseudomonadati</taxon>
        <taxon>Pseudomonadota</taxon>
        <taxon>Gammaproteobacteria</taxon>
        <taxon>Lysobacterales</taxon>
        <taxon>Lysobacteraceae</taxon>
        <taxon>Aquimonas</taxon>
    </lineage>
</organism>
<dbReference type="Pfam" id="PF01850">
    <property type="entry name" value="PIN"/>
    <property type="match status" value="1"/>
</dbReference>
<feature type="domain" description="PIN" evidence="1">
    <location>
        <begin position="4"/>
        <end position="129"/>
    </location>
</feature>